<proteinExistence type="predicted"/>
<evidence type="ECO:0000313" key="3">
    <source>
        <dbReference type="Proteomes" id="UP000196475"/>
    </source>
</evidence>
<keyword evidence="1" id="KW-1133">Transmembrane helix</keyword>
<protein>
    <recommendedName>
        <fullName evidence="4">YlaH-like protein</fullName>
    </recommendedName>
</protein>
<feature type="transmembrane region" description="Helical" evidence="1">
    <location>
        <begin position="65"/>
        <end position="82"/>
    </location>
</feature>
<feature type="transmembrane region" description="Helical" evidence="1">
    <location>
        <begin position="38"/>
        <end position="59"/>
    </location>
</feature>
<organism evidence="2 3">
    <name type="scientific">Bacillus thermozeamaize</name>
    <dbReference type="NCBI Taxonomy" id="230954"/>
    <lineage>
        <taxon>Bacteria</taxon>
        <taxon>Bacillati</taxon>
        <taxon>Bacillota</taxon>
        <taxon>Bacilli</taxon>
        <taxon>Bacillales</taxon>
        <taxon>Bacillaceae</taxon>
        <taxon>Bacillus</taxon>
    </lineage>
</organism>
<keyword evidence="1" id="KW-0812">Transmembrane</keyword>
<keyword evidence="1" id="KW-0472">Membrane</keyword>
<accession>A0A1Y3PK55</accession>
<dbReference type="Proteomes" id="UP000196475">
    <property type="component" value="Unassembled WGS sequence"/>
</dbReference>
<dbReference type="AlphaFoldDB" id="A0A1Y3PK55"/>
<evidence type="ECO:0008006" key="4">
    <source>
        <dbReference type="Google" id="ProtNLM"/>
    </source>
</evidence>
<evidence type="ECO:0000256" key="1">
    <source>
        <dbReference type="SAM" id="Phobius"/>
    </source>
</evidence>
<feature type="transmembrane region" description="Helical" evidence="1">
    <location>
        <begin position="15"/>
        <end position="31"/>
    </location>
</feature>
<reference evidence="3" key="1">
    <citation type="submission" date="2016-06" db="EMBL/GenBank/DDBJ databases">
        <authorList>
            <person name="Nascimento L."/>
            <person name="Pereira R.V."/>
            <person name="Martins L.F."/>
            <person name="Quaggio R.B."/>
            <person name="Silva A.M."/>
            <person name="Setubal J.C."/>
        </authorList>
    </citation>
    <scope>NUCLEOTIDE SEQUENCE [LARGE SCALE GENOMIC DNA]</scope>
</reference>
<dbReference type="Pfam" id="PF14036">
    <property type="entry name" value="YlaH"/>
    <property type="match status" value="1"/>
</dbReference>
<dbReference type="InterPro" id="IPR025620">
    <property type="entry name" value="YlaH"/>
</dbReference>
<gene>
    <name evidence="2" type="ORF">BAA01_13305</name>
</gene>
<dbReference type="EMBL" id="LZRT01000070">
    <property type="protein sequence ID" value="OUM87775.1"/>
    <property type="molecule type" value="Genomic_DNA"/>
</dbReference>
<sequence>MFEALKAILNTPEKAYFVILVFCFILYKLGFQERKLPLLKAAIVYLVLALGCIPLTTLYMLGLPIAEVLIGGSLAFIIVRWARAKRNAGSERKDEPREPGG</sequence>
<evidence type="ECO:0000313" key="2">
    <source>
        <dbReference type="EMBL" id="OUM87775.1"/>
    </source>
</evidence>
<name>A0A1Y3PK55_9BACI</name>
<comment type="caution">
    <text evidence="2">The sequence shown here is derived from an EMBL/GenBank/DDBJ whole genome shotgun (WGS) entry which is preliminary data.</text>
</comment>